<keyword evidence="1" id="KW-1133">Transmembrane helix</keyword>
<evidence type="ECO:0000313" key="2">
    <source>
        <dbReference type="EMBL" id="BAO79565.1"/>
    </source>
</evidence>
<dbReference type="EMBL" id="AB930184">
    <property type="protein sequence ID" value="BAO79565.1"/>
    <property type="molecule type" value="Genomic_DNA"/>
</dbReference>
<reference evidence="2" key="1">
    <citation type="submission" date="2014-04" db="EMBL/GenBank/DDBJ databases">
        <title>Whole genome of SPG24 was analyzed in behalf of its correct identification and originality.</title>
        <authorList>
            <person name="Lee O.H."/>
        </authorList>
    </citation>
    <scope>NUCLEOTIDE SEQUENCE</scope>
    <source>
        <strain evidence="2">SPG24</strain>
    </source>
</reference>
<feature type="transmembrane region" description="Helical" evidence="1">
    <location>
        <begin position="38"/>
        <end position="59"/>
    </location>
</feature>
<accession>A0A024FSB1</accession>
<evidence type="ECO:0000256" key="1">
    <source>
        <dbReference type="SAM" id="Phobius"/>
    </source>
</evidence>
<feature type="non-terminal residue" evidence="2">
    <location>
        <position position="1"/>
    </location>
</feature>
<proteinExistence type="predicted"/>
<sequence length="77" mass="9037">QLLSTHWHLSCPSSTLVFLKVVLNHSSSSSYGYSFDGWYRLILLPFQFNILTPSLSIILSDCWWLRRNIILSFACWR</sequence>
<organism evidence="2">
    <name type="scientific">Bacillus phage SPG24</name>
    <dbReference type="NCBI Taxonomy" id="1497851"/>
    <lineage>
        <taxon>Viruses</taxon>
        <taxon>Duplodnaviria</taxon>
        <taxon>Heunggongvirae</taxon>
        <taxon>Uroviricota</taxon>
        <taxon>Caudoviricetes</taxon>
        <taxon>Herelleviridae</taxon>
        <taxon>Bastillevirinae</taxon>
        <taxon>Nitunavirus</taxon>
        <taxon>Nitunavirus SPG24</taxon>
    </lineage>
</organism>
<keyword evidence="1" id="KW-0812">Transmembrane</keyword>
<protein>
    <submittedName>
        <fullName evidence="2">Uncharacterized protein</fullName>
    </submittedName>
</protein>
<keyword evidence="1" id="KW-0472">Membrane</keyword>
<feature type="non-terminal residue" evidence="2">
    <location>
        <position position="77"/>
    </location>
</feature>
<name>A0A024FSB1_9CAUD</name>